<evidence type="ECO:0000259" key="1">
    <source>
        <dbReference type="PROSITE" id="PS50042"/>
    </source>
</evidence>
<dbReference type="PANTHER" id="PTHR23011:SF28">
    <property type="entry name" value="CYCLIC NUCLEOTIDE-BINDING DOMAIN CONTAINING PROTEIN"/>
    <property type="match status" value="1"/>
</dbReference>
<dbReference type="InterPro" id="IPR014710">
    <property type="entry name" value="RmlC-like_jellyroll"/>
</dbReference>
<evidence type="ECO:0000313" key="3">
    <source>
        <dbReference type="Proteomes" id="UP000325690"/>
    </source>
</evidence>
<sequence length="151" mass="16783">MDNRKYARESEQARAEEIERDIARLREFEAFAKFTDADLRKLVEAAQHTSTSGPWPLIREATPSDAAYILLSGEVGVYVGQDRIAVVGPGEVIGESVLRRGSLRNATVTTTGRAEVLHLNREDLARLVDEIPALREAMDETARRHTPQAAE</sequence>
<comment type="caution">
    <text evidence="2">The sequence shown here is derived from an EMBL/GenBank/DDBJ whole genome shotgun (WGS) entry which is preliminary data.</text>
</comment>
<dbReference type="Pfam" id="PF00027">
    <property type="entry name" value="cNMP_binding"/>
    <property type="match status" value="1"/>
</dbReference>
<organism evidence="2 3">
    <name type="scientific">Mycolicibacterium phlei DSM 43239 = CCUG 21000</name>
    <dbReference type="NCBI Taxonomy" id="1226750"/>
    <lineage>
        <taxon>Bacteria</taxon>
        <taxon>Bacillati</taxon>
        <taxon>Actinomycetota</taxon>
        <taxon>Actinomycetes</taxon>
        <taxon>Mycobacteriales</taxon>
        <taxon>Mycobacteriaceae</taxon>
        <taxon>Mycolicibacterium</taxon>
    </lineage>
</organism>
<gene>
    <name evidence="2" type="ORF">MPHL21000_03715</name>
</gene>
<dbReference type="EMBL" id="ANBP01000002">
    <property type="protein sequence ID" value="KAB7759330.1"/>
    <property type="molecule type" value="Genomic_DNA"/>
</dbReference>
<dbReference type="Proteomes" id="UP000325690">
    <property type="component" value="Unassembled WGS sequence"/>
</dbReference>
<dbReference type="SUPFAM" id="SSF51206">
    <property type="entry name" value="cAMP-binding domain-like"/>
    <property type="match status" value="1"/>
</dbReference>
<name>A0A5N5VFF1_MYCPH</name>
<accession>A0A5N5VFF1</accession>
<feature type="domain" description="Cyclic nucleotide-binding" evidence="1">
    <location>
        <begin position="30"/>
        <end position="145"/>
    </location>
</feature>
<dbReference type="Gene3D" id="2.60.120.10">
    <property type="entry name" value="Jelly Rolls"/>
    <property type="match status" value="1"/>
</dbReference>
<protein>
    <submittedName>
        <fullName evidence="2">Cyclic nucleotide-binding protein</fullName>
    </submittedName>
</protein>
<dbReference type="RefSeq" id="WP_003886050.1">
    <property type="nucleotide sequence ID" value="NZ_ANBO01000042.1"/>
</dbReference>
<reference evidence="2 3" key="1">
    <citation type="submission" date="2012-10" db="EMBL/GenBank/DDBJ databases">
        <title>The draft sequence of the Mycobacterium pheli genome.</title>
        <authorList>
            <person name="Pettersson B.M.F."/>
            <person name="Das S."/>
            <person name="Dasgupta S."/>
            <person name="Bhattacharya A."/>
            <person name="Kirsebom L.A."/>
        </authorList>
    </citation>
    <scope>NUCLEOTIDE SEQUENCE [LARGE SCALE GENOMIC DNA]</scope>
    <source>
        <strain evidence="2 3">CCUG 21000</strain>
    </source>
</reference>
<dbReference type="PROSITE" id="PS50042">
    <property type="entry name" value="CNMP_BINDING_3"/>
    <property type="match status" value="1"/>
</dbReference>
<keyword evidence="3" id="KW-1185">Reference proteome</keyword>
<dbReference type="InterPro" id="IPR018490">
    <property type="entry name" value="cNMP-bd_dom_sf"/>
</dbReference>
<dbReference type="InterPro" id="IPR000595">
    <property type="entry name" value="cNMP-bd_dom"/>
</dbReference>
<dbReference type="AlphaFoldDB" id="A0A5N5VFF1"/>
<dbReference type="CDD" id="cd00038">
    <property type="entry name" value="CAP_ED"/>
    <property type="match status" value="1"/>
</dbReference>
<dbReference type="PANTHER" id="PTHR23011">
    <property type="entry name" value="CYCLIC NUCLEOTIDE-BINDING DOMAIN CONTAINING PROTEIN"/>
    <property type="match status" value="1"/>
</dbReference>
<evidence type="ECO:0000313" key="2">
    <source>
        <dbReference type="EMBL" id="KAB7759330.1"/>
    </source>
</evidence>
<dbReference type="GeneID" id="74301447"/>
<proteinExistence type="predicted"/>
<dbReference type="SMART" id="SM00100">
    <property type="entry name" value="cNMP"/>
    <property type="match status" value="1"/>
</dbReference>